<evidence type="ECO:0000256" key="4">
    <source>
        <dbReference type="SAM" id="Phobius"/>
    </source>
</evidence>
<evidence type="ECO:0000259" key="5">
    <source>
        <dbReference type="PROSITE" id="PS50887"/>
    </source>
</evidence>
<dbReference type="SMART" id="SM00267">
    <property type="entry name" value="GGDEF"/>
    <property type="match status" value="1"/>
</dbReference>
<keyword evidence="4" id="KW-0812">Transmembrane</keyword>
<gene>
    <name evidence="6" type="ORF">CWI75_02300</name>
</gene>
<feature type="transmembrane region" description="Helical" evidence="4">
    <location>
        <begin position="748"/>
        <end position="769"/>
    </location>
</feature>
<dbReference type="SUPFAM" id="SSF63829">
    <property type="entry name" value="Calcium-dependent phosphotriesterase"/>
    <property type="match status" value="3"/>
</dbReference>
<dbReference type="Pfam" id="PF07494">
    <property type="entry name" value="Reg_prop"/>
    <property type="match status" value="4"/>
</dbReference>
<dbReference type="NCBIfam" id="TIGR00254">
    <property type="entry name" value="GGDEF"/>
    <property type="match status" value="1"/>
</dbReference>
<dbReference type="PANTHER" id="PTHR45138:SF9">
    <property type="entry name" value="DIGUANYLATE CYCLASE DGCM-RELATED"/>
    <property type="match status" value="1"/>
</dbReference>
<comment type="cofactor">
    <cofactor evidence="1">
        <name>Mg(2+)</name>
        <dbReference type="ChEBI" id="CHEBI:18420"/>
    </cofactor>
</comment>
<dbReference type="InterPro" id="IPR050469">
    <property type="entry name" value="Diguanylate_Cyclase"/>
</dbReference>
<evidence type="ECO:0000313" key="7">
    <source>
        <dbReference type="Proteomes" id="UP000234845"/>
    </source>
</evidence>
<dbReference type="PROSITE" id="PS50887">
    <property type="entry name" value="GGDEF"/>
    <property type="match status" value="1"/>
</dbReference>
<dbReference type="Proteomes" id="UP000234845">
    <property type="component" value="Unassembled WGS sequence"/>
</dbReference>
<dbReference type="GO" id="GO:1902201">
    <property type="term" value="P:negative regulation of bacterial-type flagellum-dependent cell motility"/>
    <property type="evidence" value="ECO:0007669"/>
    <property type="project" value="TreeGrafter"/>
</dbReference>
<evidence type="ECO:0000313" key="6">
    <source>
        <dbReference type="EMBL" id="PLW84198.1"/>
    </source>
</evidence>
<dbReference type="AlphaFoldDB" id="A0A2N5Y724"/>
<dbReference type="InterPro" id="IPR000160">
    <property type="entry name" value="GGDEF_dom"/>
</dbReference>
<name>A0A2N5Y724_9GAMM</name>
<dbReference type="RefSeq" id="WP_101519834.1">
    <property type="nucleotide sequence ID" value="NZ_PKLZ01000001.1"/>
</dbReference>
<dbReference type="FunFam" id="3.30.70.270:FF:000001">
    <property type="entry name" value="Diguanylate cyclase domain protein"/>
    <property type="match status" value="1"/>
</dbReference>
<dbReference type="CDD" id="cd01949">
    <property type="entry name" value="GGDEF"/>
    <property type="match status" value="1"/>
</dbReference>
<evidence type="ECO:0000256" key="1">
    <source>
        <dbReference type="ARBA" id="ARBA00001946"/>
    </source>
</evidence>
<dbReference type="InterPro" id="IPR015943">
    <property type="entry name" value="WD40/YVTN_repeat-like_dom_sf"/>
</dbReference>
<comment type="catalytic activity">
    <reaction evidence="3">
        <text>2 GTP = 3',3'-c-di-GMP + 2 diphosphate</text>
        <dbReference type="Rhea" id="RHEA:24898"/>
        <dbReference type="ChEBI" id="CHEBI:33019"/>
        <dbReference type="ChEBI" id="CHEBI:37565"/>
        <dbReference type="ChEBI" id="CHEBI:58805"/>
        <dbReference type="EC" id="2.7.7.65"/>
    </reaction>
</comment>
<evidence type="ECO:0000256" key="3">
    <source>
        <dbReference type="ARBA" id="ARBA00034247"/>
    </source>
</evidence>
<dbReference type="InterPro" id="IPR013783">
    <property type="entry name" value="Ig-like_fold"/>
</dbReference>
<dbReference type="OrthoDB" id="9772100at2"/>
<accession>A0A2N5Y724</accession>
<dbReference type="Pfam" id="PF00990">
    <property type="entry name" value="GGDEF"/>
    <property type="match status" value="1"/>
</dbReference>
<dbReference type="InterPro" id="IPR029787">
    <property type="entry name" value="Nucleotide_cyclase"/>
</dbReference>
<dbReference type="GO" id="GO:0052621">
    <property type="term" value="F:diguanylate cyclase activity"/>
    <property type="evidence" value="ECO:0007669"/>
    <property type="project" value="UniProtKB-EC"/>
</dbReference>
<dbReference type="EC" id="2.7.7.65" evidence="2"/>
<keyword evidence="4" id="KW-1133">Transmembrane helix</keyword>
<dbReference type="SUPFAM" id="SSF55073">
    <property type="entry name" value="Nucleotide cyclase"/>
    <property type="match status" value="1"/>
</dbReference>
<dbReference type="InterPro" id="IPR043128">
    <property type="entry name" value="Rev_trsase/Diguanyl_cyclase"/>
</dbReference>
<reference evidence="7" key="1">
    <citation type="submission" date="2017-11" db="EMBL/GenBank/DDBJ databases">
        <title>The draft genome sequence of Chromatocurvus sp. F02.</title>
        <authorList>
            <person name="Du Z.-J."/>
            <person name="Chang Y.-Q."/>
        </authorList>
    </citation>
    <scope>NUCLEOTIDE SEQUENCE [LARGE SCALE GENOMIC DNA]</scope>
    <source>
        <strain evidence="7">F02</strain>
    </source>
</reference>
<feature type="domain" description="GGDEF" evidence="5">
    <location>
        <begin position="832"/>
        <end position="969"/>
    </location>
</feature>
<keyword evidence="4" id="KW-0472">Membrane</keyword>
<dbReference type="Gene3D" id="2.60.40.10">
    <property type="entry name" value="Immunoglobulins"/>
    <property type="match status" value="1"/>
</dbReference>
<keyword evidence="7" id="KW-1185">Reference proteome</keyword>
<dbReference type="EMBL" id="PKLZ01000001">
    <property type="protein sequence ID" value="PLW84198.1"/>
    <property type="molecule type" value="Genomic_DNA"/>
</dbReference>
<dbReference type="Gene3D" id="3.30.70.270">
    <property type="match status" value="1"/>
</dbReference>
<organism evidence="6 7">
    <name type="scientific">Kineobactrum sediminis</name>
    <dbReference type="NCBI Taxonomy" id="1905677"/>
    <lineage>
        <taxon>Bacteria</taxon>
        <taxon>Pseudomonadati</taxon>
        <taxon>Pseudomonadota</taxon>
        <taxon>Gammaproteobacteria</taxon>
        <taxon>Cellvibrionales</taxon>
        <taxon>Halieaceae</taxon>
        <taxon>Kineobactrum</taxon>
    </lineage>
</organism>
<dbReference type="Gene3D" id="2.130.10.10">
    <property type="entry name" value="YVTN repeat-like/Quinoprotein amine dehydrogenase"/>
    <property type="match status" value="3"/>
</dbReference>
<dbReference type="PANTHER" id="PTHR45138">
    <property type="entry name" value="REGULATORY COMPONENTS OF SENSORY TRANSDUCTION SYSTEM"/>
    <property type="match status" value="1"/>
</dbReference>
<dbReference type="GO" id="GO:0005886">
    <property type="term" value="C:plasma membrane"/>
    <property type="evidence" value="ECO:0007669"/>
    <property type="project" value="TreeGrafter"/>
</dbReference>
<comment type="caution">
    <text evidence="6">The sequence shown here is derived from an EMBL/GenBank/DDBJ whole genome shotgun (WGS) entry which is preliminary data.</text>
</comment>
<proteinExistence type="predicted"/>
<sequence>MLVTFAVPALALIPERLPSQYLYDRYGREQGLPSDTVWVARQGTDDYLWIGTKNGLARFDGTRFTIFDKKSNPEFQSSDIRDIEVAEDGSLWFATYGGGVMHFADNTFTVMNKADGLADNVVHDIFIGPSGTVWFATGYGISRLQNGEFRSWNATDGLVDNRTFRIYEDPKGTVWVATLTNGISRFDGDEFHNYSAGSGIDSTQAHLFFDDPELGLIVTTVTGSTYRLTDSGPALHSNTALQSGLPLHSAVRDRDGSLWLGTYGKGLWRLKPGEEAQLQSLPLDSSQPGYVFALTEDNEGNVWASTMDGAVRIKDSPFLQYGQAEGLANATFVVTQSQADNALWAGTEGNGLFRIGPDGAITQITTREGLSSNNVSALLAEPDNTLWVGTFGGGLDRIASDGSIRHFTTVDGLPDKHVMGLLRDSNERLWVITDGGVSYLDDTTDGRFKQLESIPDTMPRQIMEDSSGRFFISSNSGLFVLDGEQLRHWTRKDGLGSDLVTTTYEDADGTIWIGTREAGLARLKNGDLFSFDTSHGLPQLSVLAILEDDDNNLWISGAGGLMTVSRDALNAVASGAAETFNARLFQEDDGLRSAQFLGGFQPAGWKARDGSLWFASNRGLVAVEQWSPTDTRAPTRPIIEQVRVNGRAIPLLDEPLVLPPEGQNLEVDYTVPRLGNPHDVHFHYQLEGFDREWQPAGERRTAYFTALTPGTKTLRIAASINGAGFDPTLTEQQAVLRLHRRPYWHETWWSRLAAGLAVLMAAVGIYFYAIHRATQRQRRLELLVDRRTRELQIALSRVEEISRIDGLTGIANRRYLDENMDKAWRQCAAQHAPISIIMLDIDFFKQFNDSEGHVAGDNCLRQVAETLQSGVLRDGDLVARYGGEEFLILLPGADTEAVAGVARRLHQKVRSLKIPHPDSRISPYLTVSMGNATAWPAEKGSPDELVQRADRALYEAKSGGRDQVRTDPGP</sequence>
<protein>
    <recommendedName>
        <fullName evidence="2">diguanylate cyclase</fullName>
        <ecNumber evidence="2">2.7.7.65</ecNumber>
    </recommendedName>
</protein>
<evidence type="ECO:0000256" key="2">
    <source>
        <dbReference type="ARBA" id="ARBA00012528"/>
    </source>
</evidence>
<dbReference type="GO" id="GO:0043709">
    <property type="term" value="P:cell adhesion involved in single-species biofilm formation"/>
    <property type="evidence" value="ECO:0007669"/>
    <property type="project" value="TreeGrafter"/>
</dbReference>
<dbReference type="InterPro" id="IPR011110">
    <property type="entry name" value="Reg_prop"/>
</dbReference>